<dbReference type="Gene3D" id="1.20.58.1100">
    <property type="match status" value="1"/>
</dbReference>
<dbReference type="PROSITE" id="PS50081">
    <property type="entry name" value="ZF_DAG_PE_2"/>
    <property type="match status" value="1"/>
</dbReference>
<dbReference type="InterPro" id="IPR027080">
    <property type="entry name" value="Unc-13"/>
</dbReference>
<keyword evidence="5" id="KW-0862">Zinc</keyword>
<reference evidence="13" key="1">
    <citation type="submission" date="2025-08" db="UniProtKB">
        <authorList>
            <consortium name="RefSeq"/>
        </authorList>
    </citation>
    <scope>IDENTIFICATION</scope>
    <source>
        <tissue evidence="13">Blood</tissue>
    </source>
</reference>
<dbReference type="InterPro" id="IPR014772">
    <property type="entry name" value="Munc13_dom-2"/>
</dbReference>
<dbReference type="GeneID" id="103566719"/>
<keyword evidence="2" id="KW-0479">Metal-binding</keyword>
<dbReference type="Pfam" id="PF06292">
    <property type="entry name" value="MUN"/>
    <property type="match status" value="1"/>
</dbReference>
<dbReference type="Pfam" id="PF00168">
    <property type="entry name" value="C2"/>
    <property type="match status" value="2"/>
</dbReference>
<gene>
    <name evidence="13" type="primary">UNC13B</name>
</gene>
<evidence type="ECO:0000256" key="2">
    <source>
        <dbReference type="ARBA" id="ARBA00022723"/>
    </source>
</evidence>
<name>A0ABM4MG54_EQUPR</name>
<feature type="region of interest" description="Disordered" evidence="7">
    <location>
        <begin position="33"/>
        <end position="69"/>
    </location>
</feature>
<dbReference type="InterPro" id="IPR037302">
    <property type="entry name" value="Unc-13_C2B"/>
</dbReference>
<evidence type="ECO:0000256" key="7">
    <source>
        <dbReference type="SAM" id="MobiDB-lite"/>
    </source>
</evidence>
<feature type="domain" description="C2" evidence="8">
    <location>
        <begin position="1673"/>
        <end position="1800"/>
    </location>
</feature>
<evidence type="ECO:0000256" key="4">
    <source>
        <dbReference type="ARBA" id="ARBA00022771"/>
    </source>
</evidence>
<evidence type="ECO:0000256" key="5">
    <source>
        <dbReference type="ARBA" id="ARBA00022833"/>
    </source>
</evidence>
<dbReference type="PRINTS" id="PR00360">
    <property type="entry name" value="C2DOMAIN"/>
</dbReference>
<dbReference type="RefSeq" id="XP_070451676.1">
    <property type="nucleotide sequence ID" value="XM_070595575.1"/>
</dbReference>
<feature type="compositionally biased region" description="Polar residues" evidence="7">
    <location>
        <begin position="106"/>
        <end position="121"/>
    </location>
</feature>
<dbReference type="InterPro" id="IPR046349">
    <property type="entry name" value="C1-like_sf"/>
</dbReference>
<dbReference type="CDD" id="cd04027">
    <property type="entry name" value="C2B_Munc13"/>
    <property type="match status" value="1"/>
</dbReference>
<dbReference type="Proteomes" id="UP001652662">
    <property type="component" value="Chromosome 26"/>
</dbReference>
<evidence type="ECO:0000259" key="11">
    <source>
        <dbReference type="PROSITE" id="PS51259"/>
    </source>
</evidence>
<dbReference type="SUPFAM" id="SSF49562">
    <property type="entry name" value="C2 domain (Calcium/lipid-binding domain, CaLB)"/>
    <property type="match status" value="2"/>
</dbReference>
<sequence length="1845" mass="206673">MKRLLQESEEEIMVTLGPSSRLSPDKAKAETVCGIKSKSSGPAGSSLEGSSVPPHCGSVASATSGDRDGGLAQHCSFGQQASIQPLLGSTACVSESGSEDLSSASITTSCQERSERNQATPFLSRGPGQGCSREQREPLGDVVDYIIRELQGISRLQTEIAELQQHLSQVRGSVDEVSSCVDSVLSEIEGLQVGSSSLAKVCVGGKAQEPHVDRPSEEAILYLYGLPEQDGENTMELVHSFLAKHLCVNGVQCNRYIREAYRAGKAPAPRPTVVKLAHLEHRDFILQKSILLQSLGIRIATREEPSWPQCCKNSQKESLSFLQQLQDHNSNTLNLHEPVLQMETGVMGPKTGAYHMRAQNQHRESQNLEQQGLCFPPKNNLAKPSDVSQPGDEVKGTPEASRVISGGPSELTGREASLSPLPQFEEASLVLISKEEDSGKSQVFKQCRQGLEAYEVTKRENCSDKSKASSYLSLSELMNTEDKLLACEAGLDILSSKQLEDLLTDKSGRFAALSCGSVMEEMIIGPETFRDMVHIDLNEEEECAAQVLKNVFEKSSCGLSGSQEHEDVEIKFYTSKLGRAIHHFRSALQGVFQKPENSGSISPEDLQGNESGSQTENSDRLLVTIPDDGDSSLPQWLPEGPAGGLYGIDSMPDLRRKKPLPLVSDLSLVQSRKAGITSAMATRTSLKDEELKSHVYKKTLQALIYPISCTTPHNFEVWTATTPTYCYECEGLLWGIARQGMRCSECGVKCHEKCQDLLNADCLQRAAEKSSKHGAEDRTQNIIMAMKDRMKIRERNKPEIFEVIRDVFTVSKVAHVQQMKTVKQSVLDGTSKWSAKITITVVCAQGLQAKDKTGSSDPYVTVQVGKTKKRTKTIFGNLNPVWEEKFHFECHNSSDRIKVRVWDEDDDIKSRVKQRLKRESDDFLGQTIIEVRTLSGEMDVWYNLEKRTDKSAVSGAIRLQISVEIKGEEKVAPYHVQYTCLHENLFHYLTDIQGTGGVWIPEARGDDAWKVYFDETAQEIVDEFAMRYGIESIYQAMTHFACLSSKYMCPGVPAVMSTLLANINAYYAHTTASTNVSASDRFAASNFGKERFVKLLDQLHNSLRIDLSTYRNNFPAGSPERLQDLKSTVDLLTSITFFRMKVQELQSPPRASQVVKDCVKACLNSTYEYIFNNCHDLYNRQYQLKQELPPEEQGPSIRNLDFWPKLITLVVSIIEEDKNSYTLVLNQFPQELNVGKVSAEVMWQLFAQDMKYALEEHEKDRLCKSADYMNLHFKVKWLYNEYVRDLPALQGQVPEYPAWFEQFVLQWLDENEDVSLEFLRGALERDKKDGFQQTSEHALFSCSVVDVFTQLNQSFEIIRKLECPDPNILAHYMRRFAKTIGKVLMQYADILSKDFPTYCTKEKMPCILMNNMQQLRVQLEKMFEAMGGKELDPEAADSLKELQVKLNTVLDELSMMFGNSFQVRIDECIGQMADILGQVRGPGNASPNTRASAAQDADSVLRPLMDFLDGNLTLFATVCEKTVLKRVLKELWRVVMNTMERMIVLPPLSDHTGTQLIFTAAKELSHLSKLKDHMVREETRNLTPKQCAVLDLALDTIKQYFHAGGNGLKKTFLEKSPDLQSLRYALSLYTQTTDTLIKTFVRSQTAQVHDGKGIRFTANEDIRPEKGSGVDDPVGEVSIQVDLFTHPGTGEHKVTVKVVAANDLKWQTAGMFRPFVEVTMVGPHQSDKKRKFTTKSKSNNWAPKYNETFHFLLGNEEGPEAYELQICVKDYCFAREDHILGLAVMPLRDVAAKGSCACWCPLGRKIHMDETGLTILRILSQRSNDEVAREFVKLKSESRSMEEGS</sequence>
<keyword evidence="3" id="KW-0677">Repeat</keyword>
<dbReference type="Gene3D" id="1.10.357.50">
    <property type="match status" value="1"/>
</dbReference>
<feature type="region of interest" description="Disordered" evidence="7">
    <location>
        <begin position="379"/>
        <end position="416"/>
    </location>
</feature>
<dbReference type="Gene3D" id="3.30.60.20">
    <property type="match status" value="1"/>
</dbReference>
<evidence type="ECO:0000256" key="3">
    <source>
        <dbReference type="ARBA" id="ARBA00022737"/>
    </source>
</evidence>
<dbReference type="PROSITE" id="PS51259">
    <property type="entry name" value="MHD2"/>
    <property type="match status" value="1"/>
</dbReference>
<dbReference type="Gene3D" id="2.60.40.150">
    <property type="entry name" value="C2 domain"/>
    <property type="match status" value="2"/>
</dbReference>
<dbReference type="CDD" id="cd08395">
    <property type="entry name" value="C2C_Munc13"/>
    <property type="match status" value="1"/>
</dbReference>
<keyword evidence="1" id="KW-0268">Exocytosis</keyword>
<dbReference type="InterPro" id="IPR002219">
    <property type="entry name" value="PKC_DAG/PE"/>
</dbReference>
<evidence type="ECO:0000259" key="10">
    <source>
        <dbReference type="PROSITE" id="PS51258"/>
    </source>
</evidence>
<dbReference type="PROSITE" id="PS00479">
    <property type="entry name" value="ZF_DAG_PE_1"/>
    <property type="match status" value="1"/>
</dbReference>
<evidence type="ECO:0000259" key="8">
    <source>
        <dbReference type="PROSITE" id="PS50004"/>
    </source>
</evidence>
<dbReference type="InterPro" id="IPR014770">
    <property type="entry name" value="Munc13_1"/>
</dbReference>
<feature type="region of interest" description="Disordered" evidence="7">
    <location>
        <begin position="593"/>
        <end position="617"/>
    </location>
</feature>
<keyword evidence="4" id="KW-0863">Zinc-finger</keyword>
<dbReference type="InterPro" id="IPR035892">
    <property type="entry name" value="C2_domain_sf"/>
</dbReference>
<dbReference type="Pfam" id="PF00130">
    <property type="entry name" value="C1_1"/>
    <property type="match status" value="1"/>
</dbReference>
<dbReference type="SMART" id="SM00239">
    <property type="entry name" value="C2"/>
    <property type="match status" value="2"/>
</dbReference>
<dbReference type="PANTHER" id="PTHR10480:SF8">
    <property type="entry name" value="PROTEIN UNC-13 HOMOLOG B"/>
    <property type="match status" value="1"/>
</dbReference>
<feature type="domain" description="C2" evidence="8">
    <location>
        <begin position="818"/>
        <end position="942"/>
    </location>
</feature>
<evidence type="ECO:0000259" key="9">
    <source>
        <dbReference type="PROSITE" id="PS50081"/>
    </source>
</evidence>
<dbReference type="InterPro" id="IPR010439">
    <property type="entry name" value="MUN_dom"/>
</dbReference>
<dbReference type="SMART" id="SM01145">
    <property type="entry name" value="DUF1041"/>
    <property type="match status" value="1"/>
</dbReference>
<evidence type="ECO:0000256" key="6">
    <source>
        <dbReference type="ARBA" id="ARBA00022837"/>
    </source>
</evidence>
<keyword evidence="6" id="KW-0106">Calcium</keyword>
<feature type="region of interest" description="Disordered" evidence="7">
    <location>
        <begin position="103"/>
        <end position="135"/>
    </location>
</feature>
<organism evidence="12 13">
    <name type="scientific">Equus przewalskii</name>
    <name type="common">Przewalski's horse</name>
    <name type="synonym">Equus caballus przewalskii</name>
    <dbReference type="NCBI Taxonomy" id="9798"/>
    <lineage>
        <taxon>Eukaryota</taxon>
        <taxon>Metazoa</taxon>
        <taxon>Chordata</taxon>
        <taxon>Craniata</taxon>
        <taxon>Vertebrata</taxon>
        <taxon>Euteleostomi</taxon>
        <taxon>Mammalia</taxon>
        <taxon>Eutheria</taxon>
        <taxon>Laurasiatheria</taxon>
        <taxon>Perissodactyla</taxon>
        <taxon>Equidae</taxon>
        <taxon>Equus</taxon>
    </lineage>
</organism>
<feature type="compositionally biased region" description="Polar residues" evidence="7">
    <location>
        <begin position="37"/>
        <end position="49"/>
    </location>
</feature>
<dbReference type="SUPFAM" id="SSF57889">
    <property type="entry name" value="Cysteine-rich domain"/>
    <property type="match status" value="1"/>
</dbReference>
<evidence type="ECO:0000256" key="1">
    <source>
        <dbReference type="ARBA" id="ARBA00022483"/>
    </source>
</evidence>
<evidence type="ECO:0000313" key="13">
    <source>
        <dbReference type="RefSeq" id="XP_070451676.1"/>
    </source>
</evidence>
<dbReference type="PANTHER" id="PTHR10480">
    <property type="entry name" value="PROTEIN UNC-13 HOMOLOG"/>
    <property type="match status" value="1"/>
</dbReference>
<feature type="domain" description="MHD1" evidence="10">
    <location>
        <begin position="1248"/>
        <end position="1391"/>
    </location>
</feature>
<dbReference type="PROSITE" id="PS51258">
    <property type="entry name" value="MHD1"/>
    <property type="match status" value="1"/>
</dbReference>
<dbReference type="PROSITE" id="PS50004">
    <property type="entry name" value="C2"/>
    <property type="match status" value="2"/>
</dbReference>
<feature type="domain" description="MHD2" evidence="11">
    <location>
        <begin position="1498"/>
        <end position="1640"/>
    </location>
</feature>
<dbReference type="SMART" id="SM00109">
    <property type="entry name" value="C1"/>
    <property type="match status" value="1"/>
</dbReference>
<accession>A0ABM4MG54</accession>
<dbReference type="InterPro" id="IPR000008">
    <property type="entry name" value="C2_dom"/>
</dbReference>
<evidence type="ECO:0000313" key="12">
    <source>
        <dbReference type="Proteomes" id="UP001652662"/>
    </source>
</evidence>
<feature type="domain" description="Phorbol-ester/DAG-type" evidence="9">
    <location>
        <begin position="712"/>
        <end position="762"/>
    </location>
</feature>
<proteinExistence type="predicted"/>
<keyword evidence="12" id="KW-1185">Reference proteome</keyword>
<dbReference type="CDD" id="cd20859">
    <property type="entry name" value="C1_Munc13-2-like"/>
    <property type="match status" value="1"/>
</dbReference>
<protein>
    <submittedName>
        <fullName evidence="13">Protein unc-13 homolog B isoform X7</fullName>
    </submittedName>
</protein>